<feature type="domain" description="LysM" evidence="2">
    <location>
        <begin position="137"/>
        <end position="191"/>
    </location>
</feature>
<reference evidence="3 4" key="1">
    <citation type="submission" date="2019-03" db="EMBL/GenBank/DDBJ databases">
        <authorList>
            <person name="Nijsse B."/>
        </authorList>
    </citation>
    <scope>NUCLEOTIDE SEQUENCE [LARGE SCALE GENOMIC DNA]</scope>
    <source>
        <strain evidence="3">Desulfoluna butyratoxydans MSL71</strain>
    </source>
</reference>
<evidence type="ECO:0000313" key="3">
    <source>
        <dbReference type="EMBL" id="VFQ44092.1"/>
    </source>
</evidence>
<protein>
    <submittedName>
        <fullName evidence="3">Lysm domain</fullName>
    </submittedName>
</protein>
<dbReference type="CDD" id="cd00118">
    <property type="entry name" value="LysM"/>
    <property type="match status" value="1"/>
</dbReference>
<dbReference type="EMBL" id="CAADHO010000002">
    <property type="protein sequence ID" value="VFQ44092.1"/>
    <property type="molecule type" value="Genomic_DNA"/>
</dbReference>
<dbReference type="Pfam" id="PF01476">
    <property type="entry name" value="LysM"/>
    <property type="match status" value="1"/>
</dbReference>
<dbReference type="InterPro" id="IPR036779">
    <property type="entry name" value="LysM_dom_sf"/>
</dbReference>
<keyword evidence="1" id="KW-0732">Signal</keyword>
<organism evidence="3 4">
    <name type="scientific">Desulfoluna butyratoxydans</name>
    <dbReference type="NCBI Taxonomy" id="231438"/>
    <lineage>
        <taxon>Bacteria</taxon>
        <taxon>Pseudomonadati</taxon>
        <taxon>Thermodesulfobacteriota</taxon>
        <taxon>Desulfobacteria</taxon>
        <taxon>Desulfobacterales</taxon>
        <taxon>Desulfolunaceae</taxon>
        <taxon>Desulfoluna</taxon>
    </lineage>
</organism>
<feature type="signal peptide" evidence="1">
    <location>
        <begin position="1"/>
        <end position="27"/>
    </location>
</feature>
<sequence>MGCRNKRLLPLLVLLVICIVASGHARAEVLYKRYYVQNVNGRDVLSEPYTVRPNDYVIKILKRKGEISHTNFPLFLNIFKLINHHIADINRIHPGQRIFVPLKWLEPDALPGQRRGVVDLPFITAAPVKQLITQGAKTHKVAPGDSVSRIISNQFGPAGSRTYREGVKLFRLVNPTVKDLNRIYIGQALKVPDASVLNEQWYSSVFEADGEVVLNASPTDASAPEETGDTQYDEEEADGLKDPFDSLAKLLGGVLLNRGRYYFPDAEGTDFSVNLSETPILQLPEGRRILFVQNGLSLSTERRRIMATHFKNLQFTDISTEPSLPLLLDAVQLAYPKMRLPMPLSFSEEGMNLSLKARWAFKYDRSKSPEAFRGIIVSDLSDPSGRFPVPLTAYFRKHGLVLRESLQGEALPPVFYAVEKSTSLKRIVPRTRKIYVEKLANALGLLYDSNITISFSYAGTQLETTSNMIRDPQGEGALVDFGQLYGDAAFAIESSGLKVVSIRKGDYLFNATLKLLSKLGIPHEKNPRFEFGKTGDGLSCALTVDGILVKPAPLVKKLIVASTLPDPVIALLEEQGLGIIQVR</sequence>
<accession>A0A4U8YQP9</accession>
<gene>
    <name evidence="3" type="ORF">MSL71_17360</name>
</gene>
<name>A0A4U8YQP9_9BACT</name>
<dbReference type="SMART" id="SM00257">
    <property type="entry name" value="LysM"/>
    <property type="match status" value="2"/>
</dbReference>
<evidence type="ECO:0000256" key="1">
    <source>
        <dbReference type="SAM" id="SignalP"/>
    </source>
</evidence>
<dbReference type="PROSITE" id="PS51782">
    <property type="entry name" value="LYSM"/>
    <property type="match status" value="1"/>
</dbReference>
<evidence type="ECO:0000259" key="2">
    <source>
        <dbReference type="PROSITE" id="PS51782"/>
    </source>
</evidence>
<proteinExistence type="predicted"/>
<dbReference type="Proteomes" id="UP000507962">
    <property type="component" value="Unassembled WGS sequence"/>
</dbReference>
<dbReference type="Gene3D" id="3.10.350.10">
    <property type="entry name" value="LysM domain"/>
    <property type="match status" value="1"/>
</dbReference>
<keyword evidence="4" id="KW-1185">Reference proteome</keyword>
<dbReference type="AlphaFoldDB" id="A0A4U8YQP9"/>
<feature type="chain" id="PRO_5021029926" evidence="1">
    <location>
        <begin position="28"/>
        <end position="583"/>
    </location>
</feature>
<evidence type="ECO:0000313" key="4">
    <source>
        <dbReference type="Proteomes" id="UP000507962"/>
    </source>
</evidence>
<dbReference type="RefSeq" id="WP_180138823.1">
    <property type="nucleotide sequence ID" value="NZ_CAADHO010000002.1"/>
</dbReference>
<dbReference type="InterPro" id="IPR018392">
    <property type="entry name" value="LysM"/>
</dbReference>